<proteinExistence type="inferred from homology"/>
<dbReference type="Gene3D" id="3.30.70.100">
    <property type="match status" value="1"/>
</dbReference>
<dbReference type="Proteomes" id="UP001558713">
    <property type="component" value="Unassembled WGS sequence"/>
</dbReference>
<evidence type="ECO:0000256" key="2">
    <source>
        <dbReference type="ARBA" id="ARBA00022723"/>
    </source>
</evidence>
<dbReference type="Pfam" id="PF00403">
    <property type="entry name" value="HMA"/>
    <property type="match status" value="1"/>
</dbReference>
<sequence length="115" mass="12656">MTIKKIEIKVDINCGKCKSAIMSAVTELEGVNQVALDEEKSLLTVVGTMDPVCVAEQLRKIKQKPVLVSVGPPQKPDPKPEPKPECYLWYPNYYPPPCDMVTVSSYENGSGCTIL</sequence>
<evidence type="ECO:0000256" key="3">
    <source>
        <dbReference type="ARBA" id="ARBA00023288"/>
    </source>
</evidence>
<dbReference type="EMBL" id="JBANAX010000362">
    <property type="protein sequence ID" value="KAL1212743.1"/>
    <property type="molecule type" value="Genomic_DNA"/>
</dbReference>
<dbReference type="InterPro" id="IPR051863">
    <property type="entry name" value="HIPP"/>
</dbReference>
<dbReference type="AlphaFoldDB" id="A0ABD1B1B2"/>
<name>A0ABD1B1B2_CARAN</name>
<dbReference type="PANTHER" id="PTHR45811:SF33">
    <property type="entry name" value="HEAVY METAL-ASSOCIATED ISOPRENYLATED PLANT PROTEIN 2-RELATED"/>
    <property type="match status" value="1"/>
</dbReference>
<dbReference type="PANTHER" id="PTHR45811">
    <property type="entry name" value="COPPER TRANSPORT PROTEIN FAMILY-RELATED"/>
    <property type="match status" value="1"/>
</dbReference>
<keyword evidence="4" id="KW-0636">Prenylation</keyword>
<evidence type="ECO:0000313" key="7">
    <source>
        <dbReference type="EMBL" id="KAL1212743.1"/>
    </source>
</evidence>
<evidence type="ECO:0000313" key="8">
    <source>
        <dbReference type="Proteomes" id="UP001558713"/>
    </source>
</evidence>
<keyword evidence="3" id="KW-0449">Lipoprotein</keyword>
<dbReference type="InterPro" id="IPR006121">
    <property type="entry name" value="HMA_dom"/>
</dbReference>
<dbReference type="GO" id="GO:0046872">
    <property type="term" value="F:metal ion binding"/>
    <property type="evidence" value="ECO:0007669"/>
    <property type="project" value="UniProtKB-KW"/>
</dbReference>
<evidence type="ECO:0000259" key="6">
    <source>
        <dbReference type="PROSITE" id="PS50846"/>
    </source>
</evidence>
<protein>
    <submittedName>
        <fullName evidence="7">Heavy metal-associated isoprenylated plant protein 2</fullName>
    </submittedName>
</protein>
<feature type="domain" description="HMA" evidence="6">
    <location>
        <begin position="3"/>
        <end position="69"/>
    </location>
</feature>
<reference evidence="7 8" key="1">
    <citation type="submission" date="2024-04" db="EMBL/GenBank/DDBJ databases">
        <title>Genome assembly C_amara_ONT_v2.</title>
        <authorList>
            <person name="Yant L."/>
            <person name="Moore C."/>
            <person name="Slenker M."/>
        </authorList>
    </citation>
    <scope>NUCLEOTIDE SEQUENCE [LARGE SCALE GENOMIC DNA]</scope>
    <source>
        <tissue evidence="7">Leaf</tissue>
    </source>
</reference>
<comment type="similarity">
    <text evidence="5">Belongs to the HIPP family.</text>
</comment>
<evidence type="ECO:0000256" key="4">
    <source>
        <dbReference type="ARBA" id="ARBA00023289"/>
    </source>
</evidence>
<dbReference type="SUPFAM" id="SSF55008">
    <property type="entry name" value="HMA, heavy metal-associated domain"/>
    <property type="match status" value="1"/>
</dbReference>
<evidence type="ECO:0000256" key="5">
    <source>
        <dbReference type="ARBA" id="ARBA00024045"/>
    </source>
</evidence>
<keyword evidence="1" id="KW-0488">Methylation</keyword>
<dbReference type="PROSITE" id="PS50846">
    <property type="entry name" value="HMA_2"/>
    <property type="match status" value="1"/>
</dbReference>
<comment type="caution">
    <text evidence="7">The sequence shown here is derived from an EMBL/GenBank/DDBJ whole genome shotgun (WGS) entry which is preliminary data.</text>
</comment>
<evidence type="ECO:0000256" key="1">
    <source>
        <dbReference type="ARBA" id="ARBA00022481"/>
    </source>
</evidence>
<gene>
    <name evidence="7" type="ORF">V5N11_021297</name>
</gene>
<accession>A0ABD1B1B2</accession>
<keyword evidence="2" id="KW-0479">Metal-binding</keyword>
<organism evidence="7 8">
    <name type="scientific">Cardamine amara subsp. amara</name>
    <dbReference type="NCBI Taxonomy" id="228776"/>
    <lineage>
        <taxon>Eukaryota</taxon>
        <taxon>Viridiplantae</taxon>
        <taxon>Streptophyta</taxon>
        <taxon>Embryophyta</taxon>
        <taxon>Tracheophyta</taxon>
        <taxon>Spermatophyta</taxon>
        <taxon>Magnoliopsida</taxon>
        <taxon>eudicotyledons</taxon>
        <taxon>Gunneridae</taxon>
        <taxon>Pentapetalae</taxon>
        <taxon>rosids</taxon>
        <taxon>malvids</taxon>
        <taxon>Brassicales</taxon>
        <taxon>Brassicaceae</taxon>
        <taxon>Cardamineae</taxon>
        <taxon>Cardamine</taxon>
    </lineage>
</organism>
<keyword evidence="8" id="KW-1185">Reference proteome</keyword>
<dbReference type="InterPro" id="IPR036163">
    <property type="entry name" value="HMA_dom_sf"/>
</dbReference>